<organism evidence="2 4">
    <name type="scientific">Treponema socranskii subsp. socranskii VPI DR56BR1116 = ATCC 35536</name>
    <dbReference type="NCBI Taxonomy" id="1125725"/>
    <lineage>
        <taxon>Bacteria</taxon>
        <taxon>Pseudomonadati</taxon>
        <taxon>Spirochaetota</taxon>
        <taxon>Spirochaetia</taxon>
        <taxon>Spirochaetales</taxon>
        <taxon>Treponemataceae</taxon>
        <taxon>Treponema</taxon>
    </lineage>
</organism>
<dbReference type="Proteomes" id="UP000016646">
    <property type="component" value="Unassembled WGS sequence"/>
</dbReference>
<keyword evidence="5" id="KW-1185">Reference proteome</keyword>
<evidence type="ECO:0000313" key="4">
    <source>
        <dbReference type="Proteomes" id="UP000016412"/>
    </source>
</evidence>
<protein>
    <recommendedName>
        <fullName evidence="6">Thioredoxin</fullName>
    </recommendedName>
</protein>
<dbReference type="Proteomes" id="UP000016412">
    <property type="component" value="Unassembled WGS sequence"/>
</dbReference>
<gene>
    <name evidence="3" type="ORF">HMPREF0860_0903</name>
    <name evidence="2" type="ORF">HMPREF1325_1410</name>
</gene>
<evidence type="ECO:0000313" key="5">
    <source>
        <dbReference type="Proteomes" id="UP000016646"/>
    </source>
</evidence>
<proteinExistence type="predicted"/>
<evidence type="ECO:0000313" key="3">
    <source>
        <dbReference type="EMBL" id="ERK01183.1"/>
    </source>
</evidence>
<dbReference type="AlphaFoldDB" id="U2L9L9"/>
<keyword evidence="1" id="KW-0472">Membrane</keyword>
<evidence type="ECO:0008006" key="6">
    <source>
        <dbReference type="Google" id="ProtNLM"/>
    </source>
</evidence>
<name>U2L9L9_TRESO</name>
<keyword evidence="1" id="KW-1133">Transmembrane helix</keyword>
<comment type="caution">
    <text evidence="2">The sequence shown here is derived from an EMBL/GenBank/DDBJ whole genome shotgun (WGS) entry which is preliminary data.</text>
</comment>
<dbReference type="InterPro" id="IPR047708">
    <property type="entry name" value="CD1871A-like"/>
</dbReference>
<dbReference type="RefSeq" id="WP_021331527.1">
    <property type="nucleotide sequence ID" value="NZ_AUZJ01000069.1"/>
</dbReference>
<evidence type="ECO:0000313" key="2">
    <source>
        <dbReference type="EMBL" id="ERF59449.1"/>
    </source>
</evidence>
<reference evidence="4 5" key="1">
    <citation type="submission" date="2013-08" db="EMBL/GenBank/DDBJ databases">
        <authorList>
            <person name="Durkin A.S."/>
            <person name="Haft D.R."/>
            <person name="McCorrison J."/>
            <person name="Torralba M."/>
            <person name="Gillis M."/>
            <person name="Haft D.H."/>
            <person name="Methe B."/>
            <person name="Sutton G."/>
            <person name="Nelson K.E."/>
        </authorList>
    </citation>
    <scope>NUCLEOTIDE SEQUENCE [LARGE SCALE GENOMIC DNA]</scope>
    <source>
        <strain evidence="3 5">ATCC 35536</strain>
        <strain evidence="2 4">VPI DR56BR1116</strain>
    </source>
</reference>
<dbReference type="EMBL" id="AVQI01000060">
    <property type="protein sequence ID" value="ERK01183.1"/>
    <property type="molecule type" value="Genomic_DNA"/>
</dbReference>
<dbReference type="PATRIC" id="fig|1125725.3.peg.2545"/>
<dbReference type="STRING" id="1125725.HMPREF1325_1410"/>
<dbReference type="GeneID" id="95567005"/>
<dbReference type="NCBIfam" id="NF040920">
    <property type="entry name" value="CD1871A_fam"/>
    <property type="match status" value="1"/>
</dbReference>
<accession>U2L9L9</accession>
<evidence type="ECO:0000256" key="1">
    <source>
        <dbReference type="SAM" id="Phobius"/>
    </source>
</evidence>
<dbReference type="EMBL" id="AUZJ01000069">
    <property type="protein sequence ID" value="ERF59449.1"/>
    <property type="molecule type" value="Genomic_DNA"/>
</dbReference>
<feature type="transmembrane region" description="Helical" evidence="1">
    <location>
        <begin position="20"/>
        <end position="38"/>
    </location>
</feature>
<sequence>MQTEKKLSVKDGRSEKKHTLLRIALIAAAVVFITVGVFRGDNDSIFRKAVFICMECIGIG</sequence>
<keyword evidence="1" id="KW-0812">Transmembrane</keyword>